<dbReference type="PANTHER" id="PTHR47169:SF2">
    <property type="entry name" value="OS01G0541250 PROTEIN"/>
    <property type="match status" value="1"/>
</dbReference>
<dbReference type="PANTHER" id="PTHR47169">
    <property type="entry name" value="OS01G0541250 PROTEIN"/>
    <property type="match status" value="1"/>
</dbReference>
<sequence length="231" mass="26180">MSWIVAEIWDAIPAKVIVNDFIEADVSSQVRVAVAGFLTTLSKEGRLRYDIIAHAKRMFELKYLSSLSGAYPAALVLLRKLYSPRPTRLSAKAVGESAATVPLCQRQTLRALATASGIPRSTLHRNLKNKVLRHFISWVKPALTGDHKLQQLTCILDQVQRGSSYRRKWFNIYKASSRYYLSADKAIPYRSCSNRRYIGEVMFIAVAARPIYDFRRKTYIDGKIGIWPIVG</sequence>
<keyword evidence="2" id="KW-1185">Reference proteome</keyword>
<dbReference type="AlphaFoldDB" id="A0A225VPR0"/>
<gene>
    <name evidence="1" type="ORF">PHMEG_00020807</name>
</gene>
<comment type="caution">
    <text evidence="1">The sequence shown here is derived from an EMBL/GenBank/DDBJ whole genome shotgun (WGS) entry which is preliminary data.</text>
</comment>
<organism evidence="1 2">
    <name type="scientific">Phytophthora megakarya</name>
    <dbReference type="NCBI Taxonomy" id="4795"/>
    <lineage>
        <taxon>Eukaryota</taxon>
        <taxon>Sar</taxon>
        <taxon>Stramenopiles</taxon>
        <taxon>Oomycota</taxon>
        <taxon>Peronosporomycetes</taxon>
        <taxon>Peronosporales</taxon>
        <taxon>Peronosporaceae</taxon>
        <taxon>Phytophthora</taxon>
    </lineage>
</organism>
<evidence type="ECO:0000313" key="2">
    <source>
        <dbReference type="Proteomes" id="UP000198211"/>
    </source>
</evidence>
<evidence type="ECO:0000313" key="1">
    <source>
        <dbReference type="EMBL" id="OWZ06878.1"/>
    </source>
</evidence>
<accession>A0A225VPR0</accession>
<proteinExistence type="predicted"/>
<reference evidence="2" key="1">
    <citation type="submission" date="2017-03" db="EMBL/GenBank/DDBJ databases">
        <title>Phytopthora megakarya and P. palmivora, two closely related causual agents of cacao black pod achieved similar genome size and gene model numbers by different mechanisms.</title>
        <authorList>
            <person name="Ali S."/>
            <person name="Shao J."/>
            <person name="Larry D.J."/>
            <person name="Kronmiller B."/>
            <person name="Shen D."/>
            <person name="Strem M.D."/>
            <person name="Melnick R.L."/>
            <person name="Guiltinan M.J."/>
            <person name="Tyler B.M."/>
            <person name="Meinhardt L.W."/>
            <person name="Bailey B.A."/>
        </authorList>
    </citation>
    <scope>NUCLEOTIDE SEQUENCE [LARGE SCALE GENOMIC DNA]</scope>
    <source>
        <strain evidence="2">zdho120</strain>
    </source>
</reference>
<dbReference type="OrthoDB" id="123483at2759"/>
<protein>
    <recommendedName>
        <fullName evidence="3">Transposase</fullName>
    </recommendedName>
</protein>
<evidence type="ECO:0008006" key="3">
    <source>
        <dbReference type="Google" id="ProtNLM"/>
    </source>
</evidence>
<name>A0A225VPR0_9STRA</name>
<dbReference type="Proteomes" id="UP000198211">
    <property type="component" value="Unassembled WGS sequence"/>
</dbReference>
<dbReference type="EMBL" id="NBNE01003782">
    <property type="protein sequence ID" value="OWZ06878.1"/>
    <property type="molecule type" value="Genomic_DNA"/>
</dbReference>